<evidence type="ECO:0000313" key="1">
    <source>
        <dbReference type="EMBL" id="PRP90974.1"/>
    </source>
</evidence>
<name>A0A2S9XDN1_9BACT</name>
<dbReference type="AlphaFoldDB" id="A0A2S9XDN1"/>
<keyword evidence="2" id="KW-1185">Reference proteome</keyword>
<dbReference type="RefSeq" id="WP_106395230.1">
    <property type="nucleotide sequence ID" value="NZ_PVNK01000263.1"/>
</dbReference>
<dbReference type="Proteomes" id="UP000237968">
    <property type="component" value="Unassembled WGS sequence"/>
</dbReference>
<gene>
    <name evidence="1" type="ORF">ENSA5_60490</name>
</gene>
<proteinExistence type="predicted"/>
<evidence type="ECO:0000313" key="2">
    <source>
        <dbReference type="Proteomes" id="UP000237968"/>
    </source>
</evidence>
<accession>A0A2S9XDN1</accession>
<reference evidence="1 2" key="1">
    <citation type="submission" date="2018-03" db="EMBL/GenBank/DDBJ databases">
        <title>Draft Genome Sequences of the Obligatory Marine Myxobacteria Enhygromyxa salina SWB005.</title>
        <authorList>
            <person name="Poehlein A."/>
            <person name="Moghaddam J.A."/>
            <person name="Harms H."/>
            <person name="Alanjari M."/>
            <person name="Koenig G.M."/>
            <person name="Daniel R."/>
            <person name="Schaeberle T.F."/>
        </authorList>
    </citation>
    <scope>NUCLEOTIDE SEQUENCE [LARGE SCALE GENOMIC DNA]</scope>
    <source>
        <strain evidence="1 2">SWB005</strain>
    </source>
</reference>
<dbReference type="EMBL" id="PVNK01000263">
    <property type="protein sequence ID" value="PRP90974.1"/>
    <property type="molecule type" value="Genomic_DNA"/>
</dbReference>
<organism evidence="1 2">
    <name type="scientific">Enhygromyxa salina</name>
    <dbReference type="NCBI Taxonomy" id="215803"/>
    <lineage>
        <taxon>Bacteria</taxon>
        <taxon>Pseudomonadati</taxon>
        <taxon>Myxococcota</taxon>
        <taxon>Polyangia</taxon>
        <taxon>Nannocystales</taxon>
        <taxon>Nannocystaceae</taxon>
        <taxon>Enhygromyxa</taxon>
    </lineage>
</organism>
<dbReference type="OrthoDB" id="9812349at2"/>
<sequence length="149" mass="16709">MLIPCPECERQVSDRAKACPDCGFPVAEHVAEQKREAELAARLASRERVGEIDCPRCEARGFCYFEAKNEHGETRQLFTWCEDCKHSGRLHQCRDLGGYYAVSHAALEGFIAGELDVESEGVTFVGEAEVVEHRYDRAGEVWDDDETPG</sequence>
<comment type="caution">
    <text evidence="1">The sequence shown here is derived from an EMBL/GenBank/DDBJ whole genome shotgun (WGS) entry which is preliminary data.</text>
</comment>
<evidence type="ECO:0008006" key="3">
    <source>
        <dbReference type="Google" id="ProtNLM"/>
    </source>
</evidence>
<protein>
    <recommendedName>
        <fullName evidence="3">Double zinc ribbon</fullName>
    </recommendedName>
</protein>